<dbReference type="RefSeq" id="WP_244309174.1">
    <property type="nucleotide sequence ID" value="NZ_VLKY01000010.1"/>
</dbReference>
<evidence type="ECO:0000313" key="4">
    <source>
        <dbReference type="EMBL" id="TWI52708.1"/>
    </source>
</evidence>
<dbReference type="InterPro" id="IPR009742">
    <property type="entry name" value="Curlin_rpt"/>
</dbReference>
<comment type="similarity">
    <text evidence="1">Belongs to the CsgA/CsgB family.</text>
</comment>
<dbReference type="GO" id="GO:0009289">
    <property type="term" value="C:pilus"/>
    <property type="evidence" value="ECO:0007669"/>
    <property type="project" value="InterPro"/>
</dbReference>
<dbReference type="EMBL" id="VLKY01000010">
    <property type="protein sequence ID" value="TWI52708.1"/>
    <property type="molecule type" value="Genomic_DNA"/>
</dbReference>
<dbReference type="AlphaFoldDB" id="A0A562Q7L9"/>
<sequence length="383" mass="39924">MRLHSVLPALTLTLISAPSFAAMNTSEITQSGDGNTAELMQTGNSNQAIQTQLGTNSFQRIEQNGDTHYASVYQAERTEDAEATIVQTGDNHSVDIYQGSGSSVDITQTGSANVYNYNGEGSQYASSTQDGTNNIHTINQSGSNYSAALTTSIGNGNAITLNQDAGGSFGGFNVTQVGDNNAITATQRDYSVQILGDQRGNANTVVIEQAGVGPTSLGGSTVVGFDQQGDTNIINVTQSLSADSDITQIGNANNVSAVQSGNGGDMFSPYARTNLTSTQTGDNNTLTVYQSAYEGIADIAANQEGNGNTMDLVQESVINSSLDVAQLGDNNYMSITQRQTVNDAFQLTQQGSGLSVTTERGGQDNQAVIAQTGLSNSVSLIQQ</sequence>
<evidence type="ECO:0000256" key="2">
    <source>
        <dbReference type="ARBA" id="ARBA00022729"/>
    </source>
</evidence>
<evidence type="ECO:0000313" key="5">
    <source>
        <dbReference type="Proteomes" id="UP000316905"/>
    </source>
</evidence>
<organism evidence="4 5">
    <name type="scientific">Pseudomonas duriflava</name>
    <dbReference type="NCBI Taxonomy" id="459528"/>
    <lineage>
        <taxon>Bacteria</taxon>
        <taxon>Pseudomonadati</taxon>
        <taxon>Pseudomonadota</taxon>
        <taxon>Gammaproteobacteria</taxon>
        <taxon>Pseudomonadales</taxon>
        <taxon>Pseudomonadaceae</taxon>
        <taxon>Pseudomonas</taxon>
    </lineage>
</organism>
<feature type="chain" id="PRO_5022242471" description="Curlin associated repeat-containing protein" evidence="3">
    <location>
        <begin position="22"/>
        <end position="383"/>
    </location>
</feature>
<protein>
    <recommendedName>
        <fullName evidence="6">Curlin associated repeat-containing protein</fullName>
    </recommendedName>
</protein>
<accession>A0A562Q7L9</accession>
<evidence type="ECO:0008006" key="6">
    <source>
        <dbReference type="Google" id="ProtNLM"/>
    </source>
</evidence>
<dbReference type="Proteomes" id="UP000316905">
    <property type="component" value="Unassembled WGS sequence"/>
</dbReference>
<proteinExistence type="inferred from homology"/>
<name>A0A562Q7L9_9PSED</name>
<dbReference type="Pfam" id="PF07012">
    <property type="entry name" value="Curlin_rpt"/>
    <property type="match status" value="1"/>
</dbReference>
<feature type="signal peptide" evidence="3">
    <location>
        <begin position="1"/>
        <end position="21"/>
    </location>
</feature>
<reference evidence="4 5" key="1">
    <citation type="journal article" date="2015" name="Stand. Genomic Sci.">
        <title>Genomic Encyclopedia of Bacterial and Archaeal Type Strains, Phase III: the genomes of soil and plant-associated and newly described type strains.</title>
        <authorList>
            <person name="Whitman W.B."/>
            <person name="Woyke T."/>
            <person name="Klenk H.P."/>
            <person name="Zhou Y."/>
            <person name="Lilburn T.G."/>
            <person name="Beck B.J."/>
            <person name="De Vos P."/>
            <person name="Vandamme P."/>
            <person name="Eisen J.A."/>
            <person name="Garrity G."/>
            <person name="Hugenholtz P."/>
            <person name="Kyrpides N.C."/>
        </authorList>
    </citation>
    <scope>NUCLEOTIDE SEQUENCE [LARGE SCALE GENOMIC DNA]</scope>
    <source>
        <strain evidence="4 5">CGMCC 1.6858</strain>
    </source>
</reference>
<gene>
    <name evidence="4" type="ORF">IQ22_03084</name>
</gene>
<dbReference type="GO" id="GO:0007155">
    <property type="term" value="P:cell adhesion"/>
    <property type="evidence" value="ECO:0007669"/>
    <property type="project" value="InterPro"/>
</dbReference>
<comment type="caution">
    <text evidence="4">The sequence shown here is derived from an EMBL/GenBank/DDBJ whole genome shotgun (WGS) entry which is preliminary data.</text>
</comment>
<keyword evidence="2 3" id="KW-0732">Signal</keyword>
<evidence type="ECO:0000256" key="3">
    <source>
        <dbReference type="SAM" id="SignalP"/>
    </source>
</evidence>
<keyword evidence="5" id="KW-1185">Reference proteome</keyword>
<evidence type="ECO:0000256" key="1">
    <source>
        <dbReference type="ARBA" id="ARBA00009766"/>
    </source>
</evidence>